<comment type="caution">
    <text evidence="1">The sequence shown here is derived from an EMBL/GenBank/DDBJ whole genome shotgun (WGS) entry which is preliminary data.</text>
</comment>
<dbReference type="Proteomes" id="UP000887458">
    <property type="component" value="Unassembled WGS sequence"/>
</dbReference>
<gene>
    <name evidence="1" type="ORF">DERP_015033</name>
</gene>
<accession>A0ABQ8JDE8</accession>
<organism evidence="1 2">
    <name type="scientific">Dermatophagoides pteronyssinus</name>
    <name type="common">European house dust mite</name>
    <dbReference type="NCBI Taxonomy" id="6956"/>
    <lineage>
        <taxon>Eukaryota</taxon>
        <taxon>Metazoa</taxon>
        <taxon>Ecdysozoa</taxon>
        <taxon>Arthropoda</taxon>
        <taxon>Chelicerata</taxon>
        <taxon>Arachnida</taxon>
        <taxon>Acari</taxon>
        <taxon>Acariformes</taxon>
        <taxon>Sarcoptiformes</taxon>
        <taxon>Astigmata</taxon>
        <taxon>Psoroptidia</taxon>
        <taxon>Analgoidea</taxon>
        <taxon>Pyroglyphidae</taxon>
        <taxon>Dermatophagoidinae</taxon>
        <taxon>Dermatophagoides</taxon>
    </lineage>
</organism>
<name>A0ABQ8JDE8_DERPT</name>
<sequence length="62" mass="7443">MFDQVLSRKDEVKTLKDFVKKYSHYSGMGNNGIFFFLSFYQYDGLRMYYADPLLLNKRSNIK</sequence>
<keyword evidence="2" id="KW-1185">Reference proteome</keyword>
<dbReference type="EMBL" id="NJHN03000048">
    <property type="protein sequence ID" value="KAH9420447.1"/>
    <property type="molecule type" value="Genomic_DNA"/>
</dbReference>
<evidence type="ECO:0000313" key="1">
    <source>
        <dbReference type="EMBL" id="KAH9420447.1"/>
    </source>
</evidence>
<reference evidence="1 2" key="2">
    <citation type="journal article" date="2022" name="Mol. Biol. Evol.">
        <title>Comparative Genomics Reveals Insights into the Divergent Evolution of Astigmatic Mites and Household Pest Adaptations.</title>
        <authorList>
            <person name="Xiong Q."/>
            <person name="Wan A.T."/>
            <person name="Liu X."/>
            <person name="Fung C.S."/>
            <person name="Xiao X."/>
            <person name="Malainual N."/>
            <person name="Hou J."/>
            <person name="Wang L."/>
            <person name="Wang M."/>
            <person name="Yang K.Y."/>
            <person name="Cui Y."/>
            <person name="Leung E.L."/>
            <person name="Nong W."/>
            <person name="Shin S.K."/>
            <person name="Au S.W."/>
            <person name="Jeong K.Y."/>
            <person name="Chew F.T."/>
            <person name="Hui J.H."/>
            <person name="Leung T.F."/>
            <person name="Tungtrongchitr A."/>
            <person name="Zhong N."/>
            <person name="Liu Z."/>
            <person name="Tsui S.K."/>
        </authorList>
    </citation>
    <scope>NUCLEOTIDE SEQUENCE [LARGE SCALE GENOMIC DNA]</scope>
    <source>
        <strain evidence="1">Derp</strain>
    </source>
</reference>
<protein>
    <submittedName>
        <fullName evidence="1">Uncharacterized protein</fullName>
    </submittedName>
</protein>
<proteinExistence type="predicted"/>
<evidence type="ECO:0000313" key="2">
    <source>
        <dbReference type="Proteomes" id="UP000887458"/>
    </source>
</evidence>
<reference evidence="1 2" key="1">
    <citation type="journal article" date="2018" name="J. Allergy Clin. Immunol.">
        <title>High-quality assembly of Dermatophagoides pteronyssinus genome and transcriptome reveals a wide range of novel allergens.</title>
        <authorList>
            <person name="Liu X.Y."/>
            <person name="Yang K.Y."/>
            <person name="Wang M.Q."/>
            <person name="Kwok J.S."/>
            <person name="Zeng X."/>
            <person name="Yang Z."/>
            <person name="Xiao X.J."/>
            <person name="Lau C.P."/>
            <person name="Li Y."/>
            <person name="Huang Z.M."/>
            <person name="Ba J.G."/>
            <person name="Yim A.K."/>
            <person name="Ouyang C.Y."/>
            <person name="Ngai S.M."/>
            <person name="Chan T.F."/>
            <person name="Leung E.L."/>
            <person name="Liu L."/>
            <person name="Liu Z.G."/>
            <person name="Tsui S.K."/>
        </authorList>
    </citation>
    <scope>NUCLEOTIDE SEQUENCE [LARGE SCALE GENOMIC DNA]</scope>
    <source>
        <strain evidence="1">Derp</strain>
    </source>
</reference>